<dbReference type="InterPro" id="IPR012337">
    <property type="entry name" value="RNaseH-like_sf"/>
</dbReference>
<evidence type="ECO:0000259" key="1">
    <source>
        <dbReference type="Pfam" id="PF13482"/>
    </source>
</evidence>
<dbReference type="Gene3D" id="3.30.420.10">
    <property type="entry name" value="Ribonuclease H-like superfamily/Ribonuclease H"/>
    <property type="match status" value="1"/>
</dbReference>
<evidence type="ECO:0000313" key="3">
    <source>
        <dbReference type="Proteomes" id="UP000657421"/>
    </source>
</evidence>
<accession>A0ABR7NDI8</accession>
<dbReference type="Pfam" id="PF13482">
    <property type="entry name" value="RNase_H_2"/>
    <property type="match status" value="1"/>
</dbReference>
<reference evidence="2 3" key="1">
    <citation type="submission" date="2020-08" db="EMBL/GenBank/DDBJ databases">
        <title>Genome public.</title>
        <authorList>
            <person name="Liu C."/>
            <person name="Sun Q."/>
        </authorList>
    </citation>
    <scope>NUCLEOTIDE SEQUENCE [LARGE SCALE GENOMIC DNA]</scope>
    <source>
        <strain evidence="2 3">NSJ-46</strain>
    </source>
</reference>
<dbReference type="InterPro" id="IPR036397">
    <property type="entry name" value="RNaseH_sf"/>
</dbReference>
<feature type="domain" description="YprB ribonuclease H-like" evidence="1">
    <location>
        <begin position="26"/>
        <end position="190"/>
    </location>
</feature>
<dbReference type="Proteomes" id="UP000657421">
    <property type="component" value="Unassembled WGS sequence"/>
</dbReference>
<organism evidence="2 3">
    <name type="scientific">Jingyaoa shaoxingensis</name>
    <dbReference type="NCBI Taxonomy" id="2763671"/>
    <lineage>
        <taxon>Bacteria</taxon>
        <taxon>Bacillati</taxon>
        <taxon>Bacillota</taxon>
        <taxon>Clostridia</taxon>
        <taxon>Lachnospirales</taxon>
        <taxon>Lachnospiraceae</taxon>
        <taxon>Jingyaoa</taxon>
    </lineage>
</organism>
<protein>
    <submittedName>
        <fullName evidence="2">Ribonuclease H-like domain-containing protein</fullName>
    </submittedName>
</protein>
<name>A0ABR7NDI8_9FIRM</name>
<dbReference type="PANTHER" id="PTHR38462:SF1">
    <property type="entry name" value="YPRB RIBONUCLEASE H-LIKE DOMAIN-CONTAINING PROTEIN"/>
    <property type="match status" value="1"/>
</dbReference>
<comment type="caution">
    <text evidence="2">The sequence shown here is derived from an EMBL/GenBank/DDBJ whole genome shotgun (WGS) entry which is preliminary data.</text>
</comment>
<proteinExistence type="predicted"/>
<dbReference type="InterPro" id="IPR038720">
    <property type="entry name" value="YprB_RNase_H-like_dom"/>
</dbReference>
<dbReference type="EMBL" id="JACRSZ010000023">
    <property type="protein sequence ID" value="MBC8574476.1"/>
    <property type="molecule type" value="Genomic_DNA"/>
</dbReference>
<dbReference type="PANTHER" id="PTHR38462">
    <property type="entry name" value="EXONUCLEASE-LIKE PROTEIN"/>
    <property type="match status" value="1"/>
</dbReference>
<keyword evidence="3" id="KW-1185">Reference proteome</keyword>
<sequence>MIKRTNILQLNLAGTQFQDYNKSSLLFFDIETTGLSARMSYIYLIGVIAWEDNVWKCTQWFAENTNDEPVILQEFLSYSQSKSLLIHFNGDRFDIPYINEKCEAYHLNITLSSIVSRDLLRMIRPLRKLLQLNSLKQKSLEAFLHVDRDDEFSGGELISVYYSYVRNPDPEKLDTLLLHNYEDLLGMISILPILSYQTIINKIYHITAYEINDDTLDVHARLPVMLPRSFTYIGELYTIRAEKDQMLVSVPGKREPLKYFYPDFKNYYYLPEEDMALHKSVAAFVDKAHREPARASTCYSKKKGFYLPQNESLFKPVFKTDYYHRQLYFSCNDAFLENPENITNYIYHLLSDL</sequence>
<evidence type="ECO:0000313" key="2">
    <source>
        <dbReference type="EMBL" id="MBC8574476.1"/>
    </source>
</evidence>
<dbReference type="RefSeq" id="WP_249309937.1">
    <property type="nucleotide sequence ID" value="NZ_JACRSZ010000023.1"/>
</dbReference>
<gene>
    <name evidence="2" type="ORF">H8716_15605</name>
</gene>
<dbReference type="SUPFAM" id="SSF53098">
    <property type="entry name" value="Ribonuclease H-like"/>
    <property type="match status" value="1"/>
</dbReference>